<keyword evidence="6" id="KW-0347">Helicase</keyword>
<evidence type="ECO:0000256" key="7">
    <source>
        <dbReference type="ARBA" id="ARBA00022840"/>
    </source>
</evidence>
<dbReference type="Gene3D" id="3.90.1150.50">
    <property type="entry name" value="Transcription-repair-coupling factor, D7 domain"/>
    <property type="match status" value="1"/>
</dbReference>
<comment type="subcellular location">
    <subcellularLocation>
        <location evidence="1 13">Cytoplasm</location>
    </subcellularLocation>
</comment>
<dbReference type="InterPro" id="IPR037235">
    <property type="entry name" value="TRCF-like_C_D7"/>
</dbReference>
<evidence type="ECO:0000259" key="14">
    <source>
        <dbReference type="PROSITE" id="PS51192"/>
    </source>
</evidence>
<dbReference type="SMART" id="SM01058">
    <property type="entry name" value="CarD_TRCF"/>
    <property type="match status" value="1"/>
</dbReference>
<dbReference type="InterPro" id="IPR027417">
    <property type="entry name" value="P-loop_NTPase"/>
</dbReference>
<dbReference type="Gene3D" id="3.40.50.300">
    <property type="entry name" value="P-loop containing nucleotide triphosphate hydrolases"/>
    <property type="match status" value="2"/>
</dbReference>
<dbReference type="AlphaFoldDB" id="A0A0K2SRD3"/>
<keyword evidence="7 13" id="KW-0067">ATP-binding</keyword>
<evidence type="ECO:0000256" key="12">
    <source>
        <dbReference type="ARBA" id="ARBA00070128"/>
    </source>
</evidence>
<dbReference type="PANTHER" id="PTHR47964:SF1">
    <property type="entry name" value="ATP-DEPENDENT DNA HELICASE HOMOLOG RECG, CHLOROPLASTIC"/>
    <property type="match status" value="1"/>
</dbReference>
<dbReference type="HAMAP" id="MF_00969">
    <property type="entry name" value="TRCF"/>
    <property type="match status" value="1"/>
</dbReference>
<keyword evidence="3 13" id="KW-0547">Nucleotide-binding</keyword>
<dbReference type="Proteomes" id="UP000065807">
    <property type="component" value="Chromosome"/>
</dbReference>
<dbReference type="CDD" id="cd17991">
    <property type="entry name" value="DEXHc_TRCF"/>
    <property type="match status" value="1"/>
</dbReference>
<comment type="similarity">
    <text evidence="11 13">In the C-terminal section; belongs to the helicase family. RecG subfamily.</text>
</comment>
<dbReference type="FunFam" id="3.40.50.300:FF:000546">
    <property type="entry name" value="Transcription-repair-coupling factor"/>
    <property type="match status" value="1"/>
</dbReference>
<dbReference type="Pfam" id="PF00271">
    <property type="entry name" value="Helicase_C"/>
    <property type="match status" value="1"/>
</dbReference>
<sequence>MAIPGLLHLFEVSRHIETLGTALDDASRPIWLPGLSEGEKCVVLAALWQRLRSLRKGASALWIASSAYQAERVYEQLSSLLPAGQVQIFPALDTLPDEEARPSAELTGRRMAALSRLAAGRPTLVVAPVDAAAGRMVPAEIFRSLPLPLRVGVQVPLEEVPVRLAAMGYQREARVEGPGAFAIRGDILDVFPGGADAPIRVELAGDEVESIRAFDPATQRSAVSLQEALVPPLTECPLPPDGREEPAERIRQAWEAQAARLEHLGRRQEAEAARRRGALHADRLARGEIFDGMAQYLAFFHPAPATLLDHLGHGLVVLDEPDHVKDRLNQWHLEIGEQLSQKLEAGRALPGEAGLFLEWPDLLAAARRHPLACLSSLNKRLVELEPSRSHRIEMRSPDLYHGRMDQLSSQIRRWAREGNRVLLVLATEDRARRAVDALREQDVPALFVPSVVDELKPGNAVATVGTLHAGLVYGDLKLVVLSDLEVIGQAKRRRRLGVVRRDEDGAHIDELPDLRPGDFVVHVNHGIGRYVGLETLAIGDVHKDYLVVEYAGNDRLYVPTDQLDLLQKYIGADGQAPRIYKLGGSEWARVKKRVKESVREMAEGLLKLYAEREAARGFHFSPDTVWQAEFEDAFPYEETLDQLRAIREVKRDMEHDRPMDRLLCGDVGFGKTEVAIRAAFKAVMDGKQVVVLVPTTILAQQHHRTFRERFERYPVGIATLSRFQTPGEQKAVLDGLRTGAIDVVIGTHRLLSRDVVFKDLGLVVVDEEQRFGVAQKERLKELRTSVDVLTLTATPIPRTLHMALAGVRDMSVIETPPEDRTPVRTYVVEYDPETVREAILRELARQGQVYFVYNHVQSIDRKAREIQELVPEARVAVAHGQMEENRLERVMLDFLEGEYDVLVCSTIIETGMDIANVNTLIVWDADRMGLAQLYQLRGRVGRSNRVAYAYFTYRPEKILSEDAEKRLQALREFTDLGSGFKIAMRDLEIRGAGNLLGPEQHGFIASVGFELYTRLLAESIRELRGTEAAQPPEPVLDLNVDAYVNEGYIGDSQQKVEVYKKVVGIRTLEEADELAAELTDRFGPPPEPVTNLLTVARVKVLARELGVSSVSAQGDRVHVRWHQGLRLPYEGLLPLTRKYRGRLALVPARTSQLTIRRYGMGDAELLGMLEGILADLRESWPVASGQ</sequence>
<dbReference type="InterPro" id="IPR004576">
    <property type="entry name" value="Mfd"/>
</dbReference>
<dbReference type="PANTHER" id="PTHR47964">
    <property type="entry name" value="ATP-DEPENDENT DNA HELICASE HOMOLOG RECG, CHLOROPLASTIC"/>
    <property type="match status" value="1"/>
</dbReference>
<dbReference type="CDD" id="cd18810">
    <property type="entry name" value="SF2_C_TRCF"/>
    <property type="match status" value="1"/>
</dbReference>
<dbReference type="KEGG" id="lpil:LIP_3595"/>
<feature type="domain" description="Helicase ATP-binding" evidence="14">
    <location>
        <begin position="652"/>
        <end position="813"/>
    </location>
</feature>
<evidence type="ECO:0000313" key="16">
    <source>
        <dbReference type="EMBL" id="BAS29404.1"/>
    </source>
</evidence>
<dbReference type="SUPFAM" id="SSF141259">
    <property type="entry name" value="CarD-like"/>
    <property type="match status" value="1"/>
</dbReference>
<dbReference type="Gene3D" id="3.30.2060.10">
    <property type="entry name" value="Penicillin-binding protein 1b domain"/>
    <property type="match status" value="1"/>
</dbReference>
<keyword evidence="8 13" id="KW-0238">DNA-binding</keyword>
<dbReference type="Pfam" id="PF00270">
    <property type="entry name" value="DEAD"/>
    <property type="match status" value="1"/>
</dbReference>
<proteinExistence type="inferred from homology"/>
<dbReference type="STRING" id="1555112.LIP_3595"/>
<keyword evidence="5 13" id="KW-0378">Hydrolase</keyword>
<dbReference type="InterPro" id="IPR014001">
    <property type="entry name" value="Helicase_ATP-bd"/>
</dbReference>
<dbReference type="InterPro" id="IPR001650">
    <property type="entry name" value="Helicase_C-like"/>
</dbReference>
<evidence type="ECO:0000256" key="11">
    <source>
        <dbReference type="ARBA" id="ARBA00061399"/>
    </source>
</evidence>
<evidence type="ECO:0000259" key="15">
    <source>
        <dbReference type="PROSITE" id="PS51194"/>
    </source>
</evidence>
<organism evidence="16 17">
    <name type="scientific">Limnochorda pilosa</name>
    <dbReference type="NCBI Taxonomy" id="1555112"/>
    <lineage>
        <taxon>Bacteria</taxon>
        <taxon>Bacillati</taxon>
        <taxon>Bacillota</taxon>
        <taxon>Limnochordia</taxon>
        <taxon>Limnochordales</taxon>
        <taxon>Limnochordaceae</taxon>
        <taxon>Limnochorda</taxon>
    </lineage>
</organism>
<dbReference type="Pfam" id="PF02559">
    <property type="entry name" value="CarD_TRCF_RID"/>
    <property type="match status" value="1"/>
</dbReference>
<dbReference type="RefSeq" id="WP_144440571.1">
    <property type="nucleotide sequence ID" value="NZ_AP014924.1"/>
</dbReference>
<dbReference type="InterPro" id="IPR047112">
    <property type="entry name" value="RecG/Mfd"/>
</dbReference>
<reference evidence="17" key="1">
    <citation type="submission" date="2015-07" db="EMBL/GenBank/DDBJ databases">
        <title>Complete genome sequence and phylogenetic analysis of Limnochorda pilosa.</title>
        <authorList>
            <person name="Watanabe M."/>
            <person name="Kojima H."/>
            <person name="Fukui M."/>
        </authorList>
    </citation>
    <scope>NUCLEOTIDE SEQUENCE [LARGE SCALE GENOMIC DNA]</scope>
    <source>
        <strain evidence="17">HC45</strain>
    </source>
</reference>
<dbReference type="Gene3D" id="2.40.10.170">
    <property type="match status" value="1"/>
</dbReference>
<evidence type="ECO:0000256" key="6">
    <source>
        <dbReference type="ARBA" id="ARBA00022806"/>
    </source>
</evidence>
<evidence type="ECO:0000256" key="3">
    <source>
        <dbReference type="ARBA" id="ARBA00022741"/>
    </source>
</evidence>
<dbReference type="InterPro" id="IPR011545">
    <property type="entry name" value="DEAD/DEAH_box_helicase_dom"/>
</dbReference>
<keyword evidence="2 13" id="KW-0963">Cytoplasm</keyword>
<dbReference type="NCBIfam" id="TIGR00580">
    <property type="entry name" value="mfd"/>
    <property type="match status" value="1"/>
</dbReference>
<dbReference type="SMART" id="SM00487">
    <property type="entry name" value="DEXDc"/>
    <property type="match status" value="1"/>
</dbReference>
<dbReference type="GO" id="GO:0016787">
    <property type="term" value="F:hydrolase activity"/>
    <property type="evidence" value="ECO:0007669"/>
    <property type="project" value="UniProtKB-KW"/>
</dbReference>
<dbReference type="InterPro" id="IPR036101">
    <property type="entry name" value="CarD-like/TRCF_RID_sf"/>
</dbReference>
<dbReference type="GO" id="GO:0005737">
    <property type="term" value="C:cytoplasm"/>
    <property type="evidence" value="ECO:0007669"/>
    <property type="project" value="UniProtKB-SubCell"/>
</dbReference>
<dbReference type="PROSITE" id="PS51194">
    <property type="entry name" value="HELICASE_CTER"/>
    <property type="match status" value="1"/>
</dbReference>
<evidence type="ECO:0000256" key="4">
    <source>
        <dbReference type="ARBA" id="ARBA00022763"/>
    </source>
</evidence>
<dbReference type="GO" id="GO:0005524">
    <property type="term" value="F:ATP binding"/>
    <property type="evidence" value="ECO:0007669"/>
    <property type="project" value="UniProtKB-UniRule"/>
</dbReference>
<dbReference type="OrthoDB" id="9804325at2"/>
<feature type="domain" description="Helicase C-terminal" evidence="15">
    <location>
        <begin position="822"/>
        <end position="988"/>
    </location>
</feature>
<evidence type="ECO:0000256" key="13">
    <source>
        <dbReference type="HAMAP-Rule" id="MF_00969"/>
    </source>
</evidence>
<dbReference type="SUPFAM" id="SSF52540">
    <property type="entry name" value="P-loop containing nucleoside triphosphate hydrolases"/>
    <property type="match status" value="4"/>
</dbReference>
<gene>
    <name evidence="13" type="primary">mfd</name>
    <name evidence="16" type="ORF">LIP_3595</name>
</gene>
<dbReference type="InterPro" id="IPR003711">
    <property type="entry name" value="CarD-like/TRCF_RID"/>
</dbReference>
<evidence type="ECO:0000256" key="8">
    <source>
        <dbReference type="ARBA" id="ARBA00023125"/>
    </source>
</evidence>
<dbReference type="PATRIC" id="fig|1555112.3.peg.3631"/>
<dbReference type="GO" id="GO:0003684">
    <property type="term" value="F:damaged DNA binding"/>
    <property type="evidence" value="ECO:0007669"/>
    <property type="project" value="InterPro"/>
</dbReference>
<keyword evidence="17" id="KW-1185">Reference proteome</keyword>
<dbReference type="GO" id="GO:0000716">
    <property type="term" value="P:transcription-coupled nucleotide-excision repair, DNA damage recognition"/>
    <property type="evidence" value="ECO:0007669"/>
    <property type="project" value="UniProtKB-UniRule"/>
</dbReference>
<accession>A0A0K2SRD3</accession>
<evidence type="ECO:0000256" key="10">
    <source>
        <dbReference type="ARBA" id="ARBA00061104"/>
    </source>
</evidence>
<dbReference type="InterPro" id="IPR041471">
    <property type="entry name" value="UvrB_inter"/>
</dbReference>
<dbReference type="GO" id="GO:0006355">
    <property type="term" value="P:regulation of DNA-templated transcription"/>
    <property type="evidence" value="ECO:0007669"/>
    <property type="project" value="UniProtKB-UniRule"/>
</dbReference>
<comment type="function">
    <text evidence="13">Couples transcription and DNA repair by recognizing RNA polymerase (RNAP) stalled at DNA lesions. Mediates ATP-dependent release of RNAP and its truncated transcript from the DNA, and recruitment of nucleotide excision repair machinery to the damaged site.</text>
</comment>
<dbReference type="SMART" id="SM00490">
    <property type="entry name" value="HELICc"/>
    <property type="match status" value="1"/>
</dbReference>
<evidence type="ECO:0000313" key="17">
    <source>
        <dbReference type="Proteomes" id="UP000065807"/>
    </source>
</evidence>
<dbReference type="PROSITE" id="PS51192">
    <property type="entry name" value="HELICASE_ATP_BIND_1"/>
    <property type="match status" value="1"/>
</dbReference>
<reference evidence="17" key="2">
    <citation type="journal article" date="2016" name="Int. J. Syst. Evol. Microbiol.">
        <title>Complete genome sequence and cell structure of Limnochorda pilosa, a Gram-negative spore-former within the phylum Firmicutes.</title>
        <authorList>
            <person name="Watanabe M."/>
            <person name="Kojima H."/>
            <person name="Fukui M."/>
        </authorList>
    </citation>
    <scope>NUCLEOTIDE SEQUENCE [LARGE SCALE GENOMIC DNA]</scope>
    <source>
        <strain evidence="17">HC45</strain>
    </source>
</reference>
<dbReference type="Pfam" id="PF03461">
    <property type="entry name" value="TRCF"/>
    <property type="match status" value="1"/>
</dbReference>
<keyword evidence="4 13" id="KW-0227">DNA damage</keyword>
<comment type="similarity">
    <text evidence="10 13">In the N-terminal section; belongs to the UvrB family.</text>
</comment>
<dbReference type="EMBL" id="AP014924">
    <property type="protein sequence ID" value="BAS29404.1"/>
    <property type="molecule type" value="Genomic_DNA"/>
</dbReference>
<dbReference type="Gene3D" id="3.40.50.11180">
    <property type="match status" value="1"/>
</dbReference>
<evidence type="ECO:0000256" key="2">
    <source>
        <dbReference type="ARBA" id="ARBA00022490"/>
    </source>
</evidence>
<evidence type="ECO:0000256" key="1">
    <source>
        <dbReference type="ARBA" id="ARBA00004496"/>
    </source>
</evidence>
<dbReference type="Pfam" id="PF17757">
    <property type="entry name" value="UvrB_inter"/>
    <property type="match status" value="1"/>
</dbReference>
<dbReference type="EC" id="3.6.4.-" evidence="13"/>
<evidence type="ECO:0000256" key="5">
    <source>
        <dbReference type="ARBA" id="ARBA00022801"/>
    </source>
</evidence>
<dbReference type="GO" id="GO:0003678">
    <property type="term" value="F:DNA helicase activity"/>
    <property type="evidence" value="ECO:0007669"/>
    <property type="project" value="TreeGrafter"/>
</dbReference>
<protein>
    <recommendedName>
        <fullName evidence="12 13">Transcription-repair-coupling factor</fullName>
        <shortName evidence="13">TRCF</shortName>
        <ecNumber evidence="13">3.6.4.-</ecNumber>
    </recommendedName>
</protein>
<dbReference type="SMART" id="SM00982">
    <property type="entry name" value="TRCF"/>
    <property type="match status" value="1"/>
</dbReference>
<keyword evidence="9 13" id="KW-0234">DNA repair</keyword>
<dbReference type="InterPro" id="IPR005118">
    <property type="entry name" value="TRCF_C"/>
</dbReference>
<name>A0A0K2SRD3_LIMPI</name>
<dbReference type="SUPFAM" id="SSF143517">
    <property type="entry name" value="TRCF domain-like"/>
    <property type="match status" value="1"/>
</dbReference>
<evidence type="ECO:0000256" key="9">
    <source>
        <dbReference type="ARBA" id="ARBA00023204"/>
    </source>
</evidence>